<dbReference type="OrthoDB" id="1495855at2"/>
<proteinExistence type="predicted"/>
<organism evidence="1 2">
    <name type="scientific">Taibaiella chishuiensis</name>
    <dbReference type="NCBI Taxonomy" id="1434707"/>
    <lineage>
        <taxon>Bacteria</taxon>
        <taxon>Pseudomonadati</taxon>
        <taxon>Bacteroidota</taxon>
        <taxon>Chitinophagia</taxon>
        <taxon>Chitinophagales</taxon>
        <taxon>Chitinophagaceae</taxon>
        <taxon>Taibaiella</taxon>
    </lineage>
</organism>
<comment type="caution">
    <text evidence="1">The sequence shown here is derived from an EMBL/GenBank/DDBJ whole genome shotgun (WGS) entry which is preliminary data.</text>
</comment>
<accession>A0A2P8CT54</accession>
<reference evidence="1 2" key="1">
    <citation type="submission" date="2018-03" db="EMBL/GenBank/DDBJ databases">
        <title>Genomic Encyclopedia of Type Strains, Phase III (KMG-III): the genomes of soil and plant-associated and newly described type strains.</title>
        <authorList>
            <person name="Whitman W."/>
        </authorList>
    </citation>
    <scope>NUCLEOTIDE SEQUENCE [LARGE SCALE GENOMIC DNA]</scope>
    <source>
        <strain evidence="1 2">CGMCC 1.12700</strain>
    </source>
</reference>
<keyword evidence="2" id="KW-1185">Reference proteome</keyword>
<gene>
    <name evidence="1" type="ORF">B0I18_11524</name>
</gene>
<sequence>MKKTKPTKGNLNPVVAIHKTTHRSWTDISRDLEIYWDSKSLSNDFSIAESDRFKALEEENARLKEAYSLLYDGLQTILDIIKRDVDRIKTELKLITPRVPPGA</sequence>
<name>A0A2P8CT54_9BACT</name>
<dbReference type="AlphaFoldDB" id="A0A2P8CT54"/>
<evidence type="ECO:0000313" key="2">
    <source>
        <dbReference type="Proteomes" id="UP000240572"/>
    </source>
</evidence>
<dbReference type="Proteomes" id="UP000240572">
    <property type="component" value="Unassembled WGS sequence"/>
</dbReference>
<dbReference type="EMBL" id="PYGD01000015">
    <property type="protein sequence ID" value="PSK88130.1"/>
    <property type="molecule type" value="Genomic_DNA"/>
</dbReference>
<protein>
    <submittedName>
        <fullName evidence="1">Uncharacterized protein</fullName>
    </submittedName>
</protein>
<evidence type="ECO:0000313" key="1">
    <source>
        <dbReference type="EMBL" id="PSK88130.1"/>
    </source>
</evidence>
<dbReference type="RefSeq" id="WP_106525299.1">
    <property type="nucleotide sequence ID" value="NZ_PYGD01000015.1"/>
</dbReference>